<keyword evidence="5" id="KW-0528">Neurotoxin</keyword>
<evidence type="ECO:0000256" key="3">
    <source>
        <dbReference type="ARBA" id="ARBA00022537"/>
    </source>
</evidence>
<evidence type="ECO:0000256" key="7">
    <source>
        <dbReference type="ARBA" id="ARBA00023054"/>
    </source>
</evidence>
<evidence type="ECO:0000256" key="9">
    <source>
        <dbReference type="PROSITE-ProRule" id="PRU00023"/>
    </source>
</evidence>
<gene>
    <name evidence="11" type="ORF">RDWZM_005817</name>
</gene>
<accession>A0A9Q0M6B2</accession>
<dbReference type="Gene3D" id="1.25.40.20">
    <property type="entry name" value="Ankyrin repeat-containing domain"/>
    <property type="match status" value="1"/>
</dbReference>
<feature type="repeat" description="ANK" evidence="9">
    <location>
        <begin position="742"/>
        <end position="765"/>
    </location>
</feature>
<dbReference type="GO" id="GO:0030837">
    <property type="term" value="P:negative regulation of actin filament polymerization"/>
    <property type="evidence" value="ECO:0007669"/>
    <property type="project" value="InterPro"/>
</dbReference>
<evidence type="ECO:0000256" key="8">
    <source>
        <dbReference type="ARBA" id="ARBA00023298"/>
    </source>
</evidence>
<keyword evidence="8" id="KW-0472">Membrane</keyword>
<evidence type="ECO:0000256" key="10">
    <source>
        <dbReference type="SAM" id="MobiDB-lite"/>
    </source>
</evidence>
<organism evidence="11 12">
    <name type="scientific">Blomia tropicalis</name>
    <name type="common">Mite</name>
    <dbReference type="NCBI Taxonomy" id="40697"/>
    <lineage>
        <taxon>Eukaryota</taxon>
        <taxon>Metazoa</taxon>
        <taxon>Ecdysozoa</taxon>
        <taxon>Arthropoda</taxon>
        <taxon>Chelicerata</taxon>
        <taxon>Arachnida</taxon>
        <taxon>Acari</taxon>
        <taxon>Acariformes</taxon>
        <taxon>Sarcoptiformes</taxon>
        <taxon>Astigmata</taxon>
        <taxon>Glycyphagoidea</taxon>
        <taxon>Echimyopodidae</taxon>
        <taxon>Blomia</taxon>
    </lineage>
</organism>
<protein>
    <recommendedName>
        <fullName evidence="13">KN motif and ankyrin repeat domain-containing protein 1</fullName>
    </recommendedName>
</protein>
<feature type="compositionally biased region" description="Low complexity" evidence="10">
    <location>
        <begin position="868"/>
        <end position="879"/>
    </location>
</feature>
<dbReference type="GO" id="GO:0006887">
    <property type="term" value="P:exocytosis"/>
    <property type="evidence" value="ECO:0007669"/>
    <property type="project" value="UniProtKB-KW"/>
</dbReference>
<dbReference type="Pfam" id="PF12075">
    <property type="entry name" value="KN_motif"/>
    <property type="match status" value="1"/>
</dbReference>
<evidence type="ECO:0000313" key="12">
    <source>
        <dbReference type="Proteomes" id="UP001142055"/>
    </source>
</evidence>
<keyword evidence="7" id="KW-0175">Coiled coil</keyword>
<dbReference type="GO" id="GO:0005737">
    <property type="term" value="C:cytoplasm"/>
    <property type="evidence" value="ECO:0007669"/>
    <property type="project" value="TreeGrafter"/>
</dbReference>
<evidence type="ECO:0008006" key="13">
    <source>
        <dbReference type="Google" id="ProtNLM"/>
    </source>
</evidence>
<dbReference type="InterPro" id="IPR002110">
    <property type="entry name" value="Ankyrin_rpt"/>
</dbReference>
<comment type="subcellular location">
    <subcellularLocation>
        <location evidence="1">Target cell membrane</location>
    </subcellularLocation>
</comment>
<proteinExistence type="predicted"/>
<sequence length="879" mass="97218">MATSPQSTMAIATNGQFKSNIDYSTSFDNPPTSPCKCCPYGFHIDTDFVRYCDALLTTLYGNNRTLSNTSSYRSFGSLRRKLNLALASPDLFAPPLAPKTFLAYCDFNVKPNGYVNGYDPLEHQHHESINSFNIKSVSSSITKQCIGSHCSNSTMSIESNSSTAAAGDAEFMLSDVVNKFEEVLLDSKCSSKRNIDQESPPSPAPSSCPSSISKTVLTQIRNHLAMSITRVKELEVQVTLIPILKEQIRLLQLERDGLKQTLSIQNNEHEKCTHIRNHLSFVKGESISIHDSTAQTTESQLNITKRSIGTLTSFAPSLLPRRNVLVQTDLKSKDVLIRPESTNVTTWTDMVYDTVYTAVQSKPKSETCDQSIDTDDLIEQIVTPKENKNSNIDAAIQVSLESNYSTVIKIDQCVSTSDLCEPPIVRPTSLDLMIDSSNHSLFHQKSTTSSLDSSMPSVSSQSVRICDKCHQIVNTINDNLSHTDMSAFSFSKIIKSDSGISVERRQVDNKIIEESDNLILVYPASDLEMTSSMNTQSSDEQDSKLNKRKQKKEIDYLAVQPSAETKASLKIINDNLLDPRKSNSFLYSKSVSSIKKIWFKVSSTMDSDSRIVELYLDCFEKFSTKLLDFVVNLYDTSGNTAMHYAISCDNFDIVSVLLDSKVCNVNRYNKAGYTATMLVSLTKIEDDIYRDVVDRLFHQADVNLKAKQNGQTALMLAASHGRFEICKLLLDCGAEINLQDNDGSTALMCAAEHGHPDIISLLLSNPDCDPLMEDNEGSTALKIALVNGHNEVGILLYTGTRITNYFNGNNSSINSCYSSLGRLPNSPILSGHMRRAGSFSYNPGHGPLMHNSSSLSLRTTPPRNRNYSMSTPSSPSSRN</sequence>
<dbReference type="EMBL" id="JAPWDV010000002">
    <property type="protein sequence ID" value="KAJ6220005.1"/>
    <property type="molecule type" value="Genomic_DNA"/>
</dbReference>
<dbReference type="AlphaFoldDB" id="A0A9Q0M6B2"/>
<evidence type="ECO:0000256" key="5">
    <source>
        <dbReference type="ARBA" id="ARBA00023028"/>
    </source>
</evidence>
<dbReference type="PANTHER" id="PTHR24168">
    <property type="entry name" value="KN MOTIF AND ANKYRIN REPEAT DOMAIN-CONTAINING"/>
    <property type="match status" value="1"/>
</dbReference>
<keyword evidence="12" id="KW-1185">Reference proteome</keyword>
<dbReference type="Pfam" id="PF00023">
    <property type="entry name" value="Ank"/>
    <property type="match status" value="1"/>
</dbReference>
<reference evidence="11" key="1">
    <citation type="submission" date="2022-12" db="EMBL/GenBank/DDBJ databases">
        <title>Genome assemblies of Blomia tropicalis.</title>
        <authorList>
            <person name="Cui Y."/>
        </authorList>
    </citation>
    <scope>NUCLEOTIDE SEQUENCE</scope>
    <source>
        <tissue evidence="11">Adult mites</tissue>
    </source>
</reference>
<dbReference type="SMART" id="SM00248">
    <property type="entry name" value="ANK"/>
    <property type="match status" value="4"/>
</dbReference>
<keyword evidence="4" id="KW-0677">Repeat</keyword>
<dbReference type="OMA" id="QHHESIN"/>
<feature type="repeat" description="ANK" evidence="9">
    <location>
        <begin position="709"/>
        <end position="741"/>
    </location>
</feature>
<keyword evidence="5" id="KW-0800">Toxin</keyword>
<dbReference type="GO" id="GO:0044231">
    <property type="term" value="C:host cell presynaptic membrane"/>
    <property type="evidence" value="ECO:0007669"/>
    <property type="project" value="UniProtKB-KW"/>
</dbReference>
<dbReference type="PANTHER" id="PTHR24168:SF21">
    <property type="entry name" value="KANK, ISOFORM D"/>
    <property type="match status" value="1"/>
</dbReference>
<feature type="compositionally biased region" description="Polar residues" evidence="10">
    <location>
        <begin position="850"/>
        <end position="867"/>
    </location>
</feature>
<keyword evidence="6 9" id="KW-0040">ANK repeat</keyword>
<feature type="region of interest" description="Disordered" evidence="10">
    <location>
        <begin position="191"/>
        <end position="211"/>
    </location>
</feature>
<evidence type="ECO:0000256" key="6">
    <source>
        <dbReference type="ARBA" id="ARBA00023043"/>
    </source>
</evidence>
<feature type="region of interest" description="Disordered" evidence="10">
    <location>
        <begin position="850"/>
        <end position="879"/>
    </location>
</feature>
<dbReference type="PROSITE" id="PS50088">
    <property type="entry name" value="ANK_REPEAT"/>
    <property type="match status" value="2"/>
</dbReference>
<evidence type="ECO:0000313" key="11">
    <source>
        <dbReference type="EMBL" id="KAJ6220005.1"/>
    </source>
</evidence>
<dbReference type="GO" id="GO:0005856">
    <property type="term" value="C:cytoskeleton"/>
    <property type="evidence" value="ECO:0007669"/>
    <property type="project" value="TreeGrafter"/>
</dbReference>
<dbReference type="InterPro" id="IPR021939">
    <property type="entry name" value="KN_motif"/>
</dbReference>
<dbReference type="Proteomes" id="UP001142055">
    <property type="component" value="Chromosome 2"/>
</dbReference>
<evidence type="ECO:0000256" key="1">
    <source>
        <dbReference type="ARBA" id="ARBA00004175"/>
    </source>
</evidence>
<evidence type="ECO:0000256" key="4">
    <source>
        <dbReference type="ARBA" id="ARBA00022737"/>
    </source>
</evidence>
<dbReference type="InterPro" id="IPR047184">
    <property type="entry name" value="KANK1-4"/>
</dbReference>
<keyword evidence="8" id="KW-1053">Target membrane</keyword>
<keyword evidence="3" id="KW-1052">Target cell membrane</keyword>
<dbReference type="GO" id="GO:0044218">
    <property type="term" value="C:other organism cell membrane"/>
    <property type="evidence" value="ECO:0007669"/>
    <property type="project" value="UniProtKB-KW"/>
</dbReference>
<dbReference type="Pfam" id="PF12796">
    <property type="entry name" value="Ank_2"/>
    <property type="match status" value="1"/>
</dbReference>
<keyword evidence="2" id="KW-0268">Exocytosis</keyword>
<dbReference type="PROSITE" id="PS50297">
    <property type="entry name" value="ANK_REP_REGION"/>
    <property type="match status" value="2"/>
</dbReference>
<dbReference type="SUPFAM" id="SSF48403">
    <property type="entry name" value="Ankyrin repeat"/>
    <property type="match status" value="1"/>
</dbReference>
<name>A0A9Q0M6B2_BLOTA</name>
<evidence type="ECO:0000256" key="2">
    <source>
        <dbReference type="ARBA" id="ARBA00022483"/>
    </source>
</evidence>
<keyword evidence="5" id="KW-0638">Presynaptic neurotoxin</keyword>
<comment type="caution">
    <text evidence="11">The sequence shown here is derived from an EMBL/GenBank/DDBJ whole genome shotgun (WGS) entry which is preliminary data.</text>
</comment>
<dbReference type="InterPro" id="IPR036770">
    <property type="entry name" value="Ankyrin_rpt-contain_sf"/>
</dbReference>